<dbReference type="Gene3D" id="1.10.10.10">
    <property type="entry name" value="Winged helix-like DNA-binding domain superfamily/Winged helix DNA-binding domain"/>
    <property type="match status" value="1"/>
</dbReference>
<accession>A0ABN3LL43</accession>
<feature type="region of interest" description="Disordered" evidence="5">
    <location>
        <begin position="599"/>
        <end position="620"/>
    </location>
</feature>
<evidence type="ECO:0000256" key="3">
    <source>
        <dbReference type="ARBA" id="ARBA00024986"/>
    </source>
</evidence>
<dbReference type="SUPFAM" id="SSF52540">
    <property type="entry name" value="P-loop containing nucleoside triphosphate hydrolases"/>
    <property type="match status" value="1"/>
</dbReference>
<keyword evidence="1 4" id="KW-0547">Nucleotide-binding</keyword>
<dbReference type="PANTHER" id="PTHR22683:SF41">
    <property type="entry name" value="DNA TRANSLOCASE FTSK"/>
    <property type="match status" value="1"/>
</dbReference>
<dbReference type="Pfam" id="PF09397">
    <property type="entry name" value="FtsK_gamma"/>
    <property type="match status" value="1"/>
</dbReference>
<evidence type="ECO:0000256" key="5">
    <source>
        <dbReference type="SAM" id="MobiDB-lite"/>
    </source>
</evidence>
<dbReference type="EMBL" id="BAAATA010000009">
    <property type="protein sequence ID" value="GAA2484780.1"/>
    <property type="molecule type" value="Genomic_DNA"/>
</dbReference>
<dbReference type="PANTHER" id="PTHR22683">
    <property type="entry name" value="SPORULATION PROTEIN RELATED"/>
    <property type="match status" value="1"/>
</dbReference>
<sequence>MTEPTLNLSYLNKTPDQPGAAPTTPQPAPATPAKPRTKKTRTPPLDWAATHGPVSGAISATTGAAATALLGAATHMPPGWPLAVGAAGALGHGIGASIRRRLTGRTIGIRAASWLLAGSWTSWAVATGPLSWAAAGSLAALGVGIGAAASHAATHEEAVEEERLSAEARAAAAELDNKRTAIAREWDERIKRATGIAVRTFAVELWDNGCGYSIAAELPGGSATWTRIQAASRALAADARLPRGCTIHVEEGDVQGRVVLDIGTVNIMGRTELYPTGYEPLSILTGIPWGLLPNGDTVKVFLREACALILGPPGSGKSTFIDAIIAGFARCTDVLTFVVDFKGGAIGLPWVRPYLEALGLLQPVDGTTPAPKGTRPGVDWLASTPEEAVRMFRALIAINEARQQQYQDLMLRHDTTLLPVSADLPQIEVVIDEGAELLSANSFGDPAMKEAQALVKKIMRTTRAMGIRLVLTAVDGNVSAIGSTEVRKFSPVGAALTSGETSGNNLNKLFPRAKVDTSQLNEKGAGAIGQAGADGFPPTPFKGWKTSPRMVREAVLATSARRPTLDKVSADAAGEDYAQRWSPERAGWMWGASTNGTVHAGPAAAAPSTRPTSTSSNRPGLNLSYMRKQDAQDADALAAKLMEEIDKQFGTTTEPDRTTTAPGLNLSYKRNQQPAQPPAPPAKDDKEEIDPRRAFVRQLIQSAGPTGVETDDIWSALTAKYADGWDRTVVTTWLSKDIRLGLIHRPHKGRYVHGPKPLDEQPTVTDHPAPAPAAALPDGIDEDLLAQATELVVSTQFASQSMLQRKLRVGYLAAGQLMDLLEARGVIGPVGKDGTREVLRKPEN</sequence>
<evidence type="ECO:0000256" key="2">
    <source>
        <dbReference type="ARBA" id="ARBA00022840"/>
    </source>
</evidence>
<feature type="binding site" evidence="4">
    <location>
        <begin position="311"/>
        <end position="318"/>
    </location>
    <ligand>
        <name>ATP</name>
        <dbReference type="ChEBI" id="CHEBI:30616"/>
    </ligand>
</feature>
<dbReference type="SUPFAM" id="SSF46785">
    <property type="entry name" value="Winged helix' DNA-binding domain"/>
    <property type="match status" value="1"/>
</dbReference>
<reference evidence="7 8" key="1">
    <citation type="journal article" date="2019" name="Int. J. Syst. Evol. Microbiol.">
        <title>The Global Catalogue of Microorganisms (GCM) 10K type strain sequencing project: providing services to taxonomists for standard genome sequencing and annotation.</title>
        <authorList>
            <consortium name="The Broad Institute Genomics Platform"/>
            <consortium name="The Broad Institute Genome Sequencing Center for Infectious Disease"/>
            <person name="Wu L."/>
            <person name="Ma J."/>
        </authorList>
    </citation>
    <scope>NUCLEOTIDE SEQUENCE [LARGE SCALE GENOMIC DNA]</scope>
    <source>
        <strain evidence="7 8">JCM 6307</strain>
    </source>
</reference>
<dbReference type="InterPro" id="IPR050206">
    <property type="entry name" value="FtsK/SpoIIIE/SftA"/>
</dbReference>
<comment type="function">
    <text evidence="3">Essential cell division protein that coordinates cell division and chromosome segregation. The N-terminus is involved in assembly of the cell-division machinery. The C-terminus functions as a DNA motor that moves dsDNA in an ATP-dependent manner towards the dif recombination site, which is located within the replication terminus region. Required for activation of the Xer recombinase, allowing activation of chromosome unlinking by recombination.</text>
</comment>
<feature type="compositionally biased region" description="Low complexity" evidence="5">
    <location>
        <begin position="14"/>
        <end position="23"/>
    </location>
</feature>
<dbReference type="SMART" id="SM00843">
    <property type="entry name" value="Ftsk_gamma"/>
    <property type="match status" value="1"/>
</dbReference>
<evidence type="ECO:0000256" key="1">
    <source>
        <dbReference type="ARBA" id="ARBA00022741"/>
    </source>
</evidence>
<evidence type="ECO:0000256" key="4">
    <source>
        <dbReference type="PROSITE-ProRule" id="PRU00289"/>
    </source>
</evidence>
<proteinExistence type="predicted"/>
<evidence type="ECO:0000313" key="7">
    <source>
        <dbReference type="EMBL" id="GAA2484780.1"/>
    </source>
</evidence>
<dbReference type="InterPro" id="IPR036390">
    <property type="entry name" value="WH_DNA-bd_sf"/>
</dbReference>
<dbReference type="InterPro" id="IPR027417">
    <property type="entry name" value="P-loop_NTPase"/>
</dbReference>
<feature type="region of interest" description="Disordered" evidence="5">
    <location>
        <begin position="1"/>
        <end position="51"/>
    </location>
</feature>
<keyword evidence="2 4" id="KW-0067">ATP-binding</keyword>
<feature type="domain" description="FtsK" evidence="6">
    <location>
        <begin position="295"/>
        <end position="505"/>
    </location>
</feature>
<evidence type="ECO:0000259" key="6">
    <source>
        <dbReference type="PROSITE" id="PS50901"/>
    </source>
</evidence>
<dbReference type="InterPro" id="IPR002543">
    <property type="entry name" value="FtsK_dom"/>
</dbReference>
<name>A0ABN3LL43_9ACTN</name>
<protein>
    <recommendedName>
        <fullName evidence="6">FtsK domain-containing protein</fullName>
    </recommendedName>
</protein>
<dbReference type="PROSITE" id="PS50901">
    <property type="entry name" value="FTSK"/>
    <property type="match status" value="1"/>
</dbReference>
<dbReference type="Proteomes" id="UP001501358">
    <property type="component" value="Unassembled WGS sequence"/>
</dbReference>
<dbReference type="InterPro" id="IPR036388">
    <property type="entry name" value="WH-like_DNA-bd_sf"/>
</dbReference>
<organism evidence="7 8">
    <name type="scientific">Streptomyces thermolineatus</name>
    <dbReference type="NCBI Taxonomy" id="44033"/>
    <lineage>
        <taxon>Bacteria</taxon>
        <taxon>Bacillati</taxon>
        <taxon>Actinomycetota</taxon>
        <taxon>Actinomycetes</taxon>
        <taxon>Kitasatosporales</taxon>
        <taxon>Streptomycetaceae</taxon>
        <taxon>Streptomyces</taxon>
    </lineage>
</organism>
<feature type="compositionally biased region" description="Polar residues" evidence="5">
    <location>
        <begin position="1"/>
        <end position="12"/>
    </location>
</feature>
<evidence type="ECO:0000313" key="8">
    <source>
        <dbReference type="Proteomes" id="UP001501358"/>
    </source>
</evidence>
<feature type="compositionally biased region" description="Low complexity" evidence="5">
    <location>
        <begin position="602"/>
        <end position="619"/>
    </location>
</feature>
<keyword evidence="8" id="KW-1185">Reference proteome</keyword>
<dbReference type="Pfam" id="PF13555">
    <property type="entry name" value="AAA_29"/>
    <property type="match status" value="1"/>
</dbReference>
<comment type="caution">
    <text evidence="7">The sequence shown here is derived from an EMBL/GenBank/DDBJ whole genome shotgun (WGS) entry which is preliminary data.</text>
</comment>
<dbReference type="InterPro" id="IPR018541">
    <property type="entry name" value="Ftsk_gamma"/>
</dbReference>
<feature type="region of interest" description="Disordered" evidence="5">
    <location>
        <begin position="647"/>
        <end position="687"/>
    </location>
</feature>
<gene>
    <name evidence="7" type="ORF">GCM10010406_21280</name>
</gene>
<dbReference type="Gene3D" id="3.40.50.300">
    <property type="entry name" value="P-loop containing nucleotide triphosphate hydrolases"/>
    <property type="match status" value="1"/>
</dbReference>
<dbReference type="RefSeq" id="WP_344382925.1">
    <property type="nucleotide sequence ID" value="NZ_BAAATA010000009.1"/>
</dbReference>